<dbReference type="HOGENOM" id="CLU_108911_0_0_4"/>
<dbReference type="Pfam" id="PF01575">
    <property type="entry name" value="MaoC_dehydratas"/>
    <property type="match status" value="1"/>
</dbReference>
<keyword evidence="3" id="KW-1185">Reference proteome</keyword>
<name>A0A0B6RV02_BURPL</name>
<sequence>MNGDAAGERAGRPRIASVQALRDLVGADGFASRWITIEQARVDRFADATDDHQWIHVDPERAARESPFGAPIAHGFLTLSLIPSLMVDAIEFEQKMGVNYGLNRVRFLRPVPVGAKVRGLFSVKTATDGKQGGLQCSWSVAVQVDSTGEPALACAAEFITLHLF</sequence>
<evidence type="ECO:0000259" key="1">
    <source>
        <dbReference type="Pfam" id="PF01575"/>
    </source>
</evidence>
<organism evidence="2 3">
    <name type="scientific">Burkholderia plantarii</name>
    <dbReference type="NCBI Taxonomy" id="41899"/>
    <lineage>
        <taxon>Bacteria</taxon>
        <taxon>Pseudomonadati</taxon>
        <taxon>Pseudomonadota</taxon>
        <taxon>Betaproteobacteria</taxon>
        <taxon>Burkholderiales</taxon>
        <taxon>Burkholderiaceae</taxon>
        <taxon>Burkholderia</taxon>
    </lineage>
</organism>
<dbReference type="Proteomes" id="UP000031838">
    <property type="component" value="Chromosome 1"/>
</dbReference>
<dbReference type="Gene3D" id="3.10.129.10">
    <property type="entry name" value="Hotdog Thioesterase"/>
    <property type="match status" value="1"/>
</dbReference>
<proteinExistence type="predicted"/>
<dbReference type="InterPro" id="IPR039375">
    <property type="entry name" value="NodN-like"/>
</dbReference>
<dbReference type="PANTHER" id="PTHR42993:SF1">
    <property type="entry name" value="MAOC-LIKE DEHYDRATASE DOMAIN-CONTAINING PROTEIN"/>
    <property type="match status" value="1"/>
</dbReference>
<reference evidence="3" key="1">
    <citation type="submission" date="2011-03" db="EMBL/GenBank/DDBJ databases">
        <authorList>
            <person name="Voget S."/>
            <person name="Streit W.R."/>
            <person name="Jaeger K.E."/>
            <person name="Daniel R."/>
        </authorList>
    </citation>
    <scope>NUCLEOTIDE SEQUENCE [LARGE SCALE GENOMIC DNA]</scope>
    <source>
        <strain evidence="3">PG1</strain>
    </source>
</reference>
<dbReference type="EMBL" id="CP002580">
    <property type="protein sequence ID" value="AJK47233.1"/>
    <property type="molecule type" value="Genomic_DNA"/>
</dbReference>
<protein>
    <submittedName>
        <fullName evidence="2">MaoC domain protein dehydratase</fullName>
    </submittedName>
</protein>
<evidence type="ECO:0000313" key="3">
    <source>
        <dbReference type="Proteomes" id="UP000031838"/>
    </source>
</evidence>
<dbReference type="InterPro" id="IPR029069">
    <property type="entry name" value="HotDog_dom_sf"/>
</dbReference>
<feature type="domain" description="MaoC-like" evidence="1">
    <location>
        <begin position="32"/>
        <end position="131"/>
    </location>
</feature>
<dbReference type="InterPro" id="IPR002539">
    <property type="entry name" value="MaoC-like_dom"/>
</dbReference>
<evidence type="ECO:0000313" key="2">
    <source>
        <dbReference type="EMBL" id="AJK47233.1"/>
    </source>
</evidence>
<dbReference type="PANTHER" id="PTHR42993">
    <property type="entry name" value="MAOC-LIKE DEHYDRATASE DOMAIN-CONTAINING PROTEIN"/>
    <property type="match status" value="1"/>
</dbReference>
<dbReference type="OrthoDB" id="9801735at2"/>
<dbReference type="CDD" id="cd03450">
    <property type="entry name" value="NodN"/>
    <property type="match status" value="1"/>
</dbReference>
<dbReference type="SUPFAM" id="SSF54637">
    <property type="entry name" value="Thioesterase/thiol ester dehydrase-isomerase"/>
    <property type="match status" value="1"/>
</dbReference>
<reference evidence="2 3" key="2">
    <citation type="journal article" date="2016" name="Appl. Microbiol. Biotechnol.">
        <title>Mutations improving production and secretion of extracellular lipase by Burkholderia glumae PG1.</title>
        <authorList>
            <person name="Knapp A."/>
            <person name="Voget S."/>
            <person name="Gao R."/>
            <person name="Zaburannyi N."/>
            <person name="Krysciak D."/>
            <person name="Breuer M."/>
            <person name="Hauer B."/>
            <person name="Streit W.R."/>
            <person name="Muller R."/>
            <person name="Daniel R."/>
            <person name="Jaeger K.E."/>
        </authorList>
    </citation>
    <scope>NUCLEOTIDE SEQUENCE [LARGE SCALE GENOMIC DNA]</scope>
    <source>
        <strain evidence="2 3">PG1</strain>
    </source>
</reference>
<gene>
    <name evidence="2" type="ORF">BGL_1c27540</name>
</gene>
<accession>A0A0B6RV02</accession>
<dbReference type="KEGG" id="bgp:BGL_1c27540"/>
<dbReference type="AlphaFoldDB" id="A0A0B6RV02"/>
<dbReference type="RefSeq" id="WP_042625586.1">
    <property type="nucleotide sequence ID" value="NZ_CP002580.1"/>
</dbReference>